<dbReference type="STRING" id="489703.SAMN04488038_108212"/>
<keyword evidence="10" id="KW-0966">Cell projection</keyword>
<dbReference type="NCBIfam" id="TIGR01402">
    <property type="entry name" value="fliQ"/>
    <property type="match status" value="1"/>
</dbReference>
<gene>
    <name evidence="9" type="primary">fliQ</name>
    <name evidence="10" type="ORF">SAMN04488038_108212</name>
</gene>
<evidence type="ECO:0000256" key="8">
    <source>
        <dbReference type="ARBA" id="ARBA00023143"/>
    </source>
</evidence>
<evidence type="ECO:0000256" key="5">
    <source>
        <dbReference type="ARBA" id="ARBA00022692"/>
    </source>
</evidence>
<evidence type="ECO:0000256" key="6">
    <source>
        <dbReference type="ARBA" id="ARBA00022989"/>
    </source>
</evidence>
<name>A0A1H9HKE8_9GAMM</name>
<dbReference type="GO" id="GO:0044780">
    <property type="term" value="P:bacterial-type flagellum assembly"/>
    <property type="evidence" value="ECO:0007669"/>
    <property type="project" value="InterPro"/>
</dbReference>
<evidence type="ECO:0000256" key="1">
    <source>
        <dbReference type="ARBA" id="ARBA00004651"/>
    </source>
</evidence>
<keyword evidence="5 9" id="KW-0812">Transmembrane</keyword>
<dbReference type="AlphaFoldDB" id="A0A1H9HKE8"/>
<dbReference type="PRINTS" id="PR00952">
    <property type="entry name" value="TYPE3IMQPROT"/>
</dbReference>
<evidence type="ECO:0000256" key="2">
    <source>
        <dbReference type="ARBA" id="ARBA00006156"/>
    </source>
</evidence>
<feature type="transmembrane region" description="Helical" evidence="9">
    <location>
        <begin position="20"/>
        <end position="39"/>
    </location>
</feature>
<dbReference type="PANTHER" id="PTHR34040:SF2">
    <property type="entry name" value="FLAGELLAR BIOSYNTHETIC PROTEIN FLIQ"/>
    <property type="match status" value="1"/>
</dbReference>
<evidence type="ECO:0000256" key="7">
    <source>
        <dbReference type="ARBA" id="ARBA00023136"/>
    </source>
</evidence>
<protein>
    <recommendedName>
        <fullName evidence="3 9">Flagellar biosynthetic protein FliQ</fullName>
    </recommendedName>
</protein>
<keyword evidence="10" id="KW-0282">Flagellum</keyword>
<dbReference type="PANTHER" id="PTHR34040">
    <property type="entry name" value="FLAGELLAR BIOSYNTHETIC PROTEIN FLIQ"/>
    <property type="match status" value="1"/>
</dbReference>
<comment type="subcellular location">
    <subcellularLocation>
        <location evidence="1 9">Cell membrane</location>
        <topology evidence="1">Multi-pass membrane protein</topology>
    </subcellularLocation>
    <subcellularLocation>
        <location evidence="9">Bacterial flagellum basal body</location>
    </subcellularLocation>
</comment>
<reference evidence="10 11" key="1">
    <citation type="submission" date="2016-10" db="EMBL/GenBank/DDBJ databases">
        <authorList>
            <person name="de Groot N.N."/>
        </authorList>
    </citation>
    <scope>NUCLEOTIDE SEQUENCE [LARGE SCALE GENOMIC DNA]</scope>
    <source>
        <strain evidence="10 11">DSM 25927</strain>
    </source>
</reference>
<dbReference type="GO" id="GO:0005886">
    <property type="term" value="C:plasma membrane"/>
    <property type="evidence" value="ECO:0007669"/>
    <property type="project" value="UniProtKB-SubCell"/>
</dbReference>
<keyword evidence="4 9" id="KW-1003">Cell membrane</keyword>
<comment type="function">
    <text evidence="9">Role in flagellar biosynthesis.</text>
</comment>
<feature type="transmembrane region" description="Helical" evidence="9">
    <location>
        <begin position="51"/>
        <end position="70"/>
    </location>
</feature>
<evidence type="ECO:0000256" key="4">
    <source>
        <dbReference type="ARBA" id="ARBA00022475"/>
    </source>
</evidence>
<keyword evidence="11" id="KW-1185">Reference proteome</keyword>
<dbReference type="RefSeq" id="WP_093286214.1">
    <property type="nucleotide sequence ID" value="NZ_FOFS01000008.1"/>
</dbReference>
<dbReference type="InterPro" id="IPR006305">
    <property type="entry name" value="FliQ"/>
</dbReference>
<dbReference type="Proteomes" id="UP000199233">
    <property type="component" value="Unassembled WGS sequence"/>
</dbReference>
<evidence type="ECO:0000313" key="10">
    <source>
        <dbReference type="EMBL" id="SEQ62783.1"/>
    </source>
</evidence>
<organism evidence="10 11">
    <name type="scientific">Solimonas aquatica</name>
    <dbReference type="NCBI Taxonomy" id="489703"/>
    <lineage>
        <taxon>Bacteria</taxon>
        <taxon>Pseudomonadati</taxon>
        <taxon>Pseudomonadota</taxon>
        <taxon>Gammaproteobacteria</taxon>
        <taxon>Nevskiales</taxon>
        <taxon>Nevskiaceae</taxon>
        <taxon>Solimonas</taxon>
    </lineage>
</organism>
<proteinExistence type="inferred from homology"/>
<keyword evidence="7 9" id="KW-0472">Membrane</keyword>
<keyword evidence="6 9" id="KW-1133">Transmembrane helix</keyword>
<sequence>MTPETILSLSQDALWLTLQLVSPLLLTALSVGVTVGLFQAATQINEMTLSFIPKLLAVGGVLLTTGAWMLRTMTEYTRHLVESIPTLLH</sequence>
<evidence type="ECO:0000256" key="3">
    <source>
        <dbReference type="ARBA" id="ARBA00021718"/>
    </source>
</evidence>
<dbReference type="GO" id="GO:0009425">
    <property type="term" value="C:bacterial-type flagellum basal body"/>
    <property type="evidence" value="ECO:0007669"/>
    <property type="project" value="UniProtKB-SubCell"/>
</dbReference>
<dbReference type="EMBL" id="FOFS01000008">
    <property type="protein sequence ID" value="SEQ62783.1"/>
    <property type="molecule type" value="Genomic_DNA"/>
</dbReference>
<keyword evidence="8 9" id="KW-0975">Bacterial flagellum</keyword>
<dbReference type="Pfam" id="PF01313">
    <property type="entry name" value="Bac_export_3"/>
    <property type="match status" value="1"/>
</dbReference>
<accession>A0A1H9HKE8</accession>
<evidence type="ECO:0000256" key="9">
    <source>
        <dbReference type="RuleBase" id="RU364090"/>
    </source>
</evidence>
<comment type="similarity">
    <text evidence="2 9">Belongs to the FliQ/MopD/SpaQ family.</text>
</comment>
<keyword evidence="10" id="KW-0969">Cilium</keyword>
<evidence type="ECO:0000313" key="11">
    <source>
        <dbReference type="Proteomes" id="UP000199233"/>
    </source>
</evidence>
<dbReference type="GO" id="GO:0009306">
    <property type="term" value="P:protein secretion"/>
    <property type="evidence" value="ECO:0007669"/>
    <property type="project" value="InterPro"/>
</dbReference>
<dbReference type="PIRSF" id="PIRSF004669">
    <property type="entry name" value="FliQ"/>
    <property type="match status" value="1"/>
</dbReference>
<dbReference type="InterPro" id="IPR002191">
    <property type="entry name" value="Bac_export_3"/>
</dbReference>